<evidence type="ECO:0000313" key="4">
    <source>
        <dbReference type="Proteomes" id="UP000824109"/>
    </source>
</evidence>
<gene>
    <name evidence="3" type="ORF">IAA61_01630</name>
</gene>
<dbReference type="InterPro" id="IPR041902">
    <property type="entry name" value="CtsR_N_sf"/>
</dbReference>
<evidence type="ECO:0000313" key="3">
    <source>
        <dbReference type="EMBL" id="HIU56498.1"/>
    </source>
</evidence>
<dbReference type="InterPro" id="IPR040465">
    <property type="entry name" value="CtsR_N"/>
</dbReference>
<feature type="domain" description="CtsR N-terminal HTH" evidence="1">
    <location>
        <begin position="3"/>
        <end position="71"/>
    </location>
</feature>
<protein>
    <submittedName>
        <fullName evidence="3">CtsR family transcriptional regulator</fullName>
    </submittedName>
</protein>
<dbReference type="Pfam" id="PF05848">
    <property type="entry name" value="CtsR"/>
    <property type="match status" value="1"/>
</dbReference>
<dbReference type="Gene3D" id="3.30.56.130">
    <property type="entry name" value="Transcriptional regulator CtsR, winged HTH domain"/>
    <property type="match status" value="1"/>
</dbReference>
<dbReference type="EMBL" id="DVNB01000021">
    <property type="protein sequence ID" value="HIU56498.1"/>
    <property type="molecule type" value="Genomic_DNA"/>
</dbReference>
<dbReference type="Pfam" id="PF17727">
    <property type="entry name" value="CtsR_C"/>
    <property type="match status" value="1"/>
</dbReference>
<dbReference type="InterPro" id="IPR041908">
    <property type="entry name" value="CtsR_C_sf"/>
</dbReference>
<sequence length="139" mass="15235">MGITDKIEAFILELMKQENDEWLTIQRNELADIFGCVPSQINYVISTRFSPDRGYTVISRRGGGGCIKIKHTEPSGEVTETEAVNEIKRMMSGGIINEREAALMKAAVTDEVLRTAENSGTLRTSILNGMKAVFGSGAH</sequence>
<comment type="caution">
    <text evidence="3">The sequence shown here is derived from an EMBL/GenBank/DDBJ whole genome shotgun (WGS) entry which is preliminary data.</text>
</comment>
<organism evidence="3 4">
    <name type="scientific">Candidatus Ornithomonoglobus merdipullorum</name>
    <dbReference type="NCBI Taxonomy" id="2840895"/>
    <lineage>
        <taxon>Bacteria</taxon>
        <taxon>Bacillati</taxon>
        <taxon>Bacillota</taxon>
        <taxon>Clostridia</taxon>
        <taxon>Candidatus Ornithomonoglobus</taxon>
    </lineage>
</organism>
<accession>A0A9D1SEB6</accession>
<evidence type="ECO:0000259" key="2">
    <source>
        <dbReference type="Pfam" id="PF17727"/>
    </source>
</evidence>
<dbReference type="AlphaFoldDB" id="A0A9D1SEB6"/>
<reference evidence="3" key="1">
    <citation type="submission" date="2020-10" db="EMBL/GenBank/DDBJ databases">
        <authorList>
            <person name="Gilroy R."/>
        </authorList>
    </citation>
    <scope>NUCLEOTIDE SEQUENCE</scope>
    <source>
        <strain evidence="3">USAMLcec3-3695</strain>
    </source>
</reference>
<dbReference type="InterPro" id="IPR041473">
    <property type="entry name" value="CtsR_C"/>
</dbReference>
<evidence type="ECO:0000259" key="1">
    <source>
        <dbReference type="Pfam" id="PF05848"/>
    </source>
</evidence>
<reference evidence="3" key="2">
    <citation type="journal article" date="2021" name="PeerJ">
        <title>Extensive microbial diversity within the chicken gut microbiome revealed by metagenomics and culture.</title>
        <authorList>
            <person name="Gilroy R."/>
            <person name="Ravi A."/>
            <person name="Getino M."/>
            <person name="Pursley I."/>
            <person name="Horton D.L."/>
            <person name="Alikhan N.F."/>
            <person name="Baker D."/>
            <person name="Gharbi K."/>
            <person name="Hall N."/>
            <person name="Watson M."/>
            <person name="Adriaenssens E.M."/>
            <person name="Foster-Nyarko E."/>
            <person name="Jarju S."/>
            <person name="Secka A."/>
            <person name="Antonio M."/>
            <person name="Oren A."/>
            <person name="Chaudhuri R.R."/>
            <person name="La Ragione R."/>
            <person name="Hildebrand F."/>
            <person name="Pallen M.J."/>
        </authorList>
    </citation>
    <scope>NUCLEOTIDE SEQUENCE</scope>
    <source>
        <strain evidence="3">USAMLcec3-3695</strain>
    </source>
</reference>
<dbReference type="Proteomes" id="UP000824109">
    <property type="component" value="Unassembled WGS sequence"/>
</dbReference>
<proteinExistence type="predicted"/>
<name>A0A9D1SEB6_9FIRM</name>
<dbReference type="Gene3D" id="1.10.1200.150">
    <property type="entry name" value="Transcriptional regulator CtsR, C-terminal domain"/>
    <property type="match status" value="1"/>
</dbReference>
<feature type="domain" description="CtsR C-terminal dimerization" evidence="2">
    <location>
        <begin position="77"/>
        <end position="130"/>
    </location>
</feature>